<feature type="non-terminal residue" evidence="1">
    <location>
        <position position="117"/>
    </location>
</feature>
<dbReference type="AlphaFoldDB" id="X0X177"/>
<gene>
    <name evidence="1" type="ORF">S01H1_71630</name>
</gene>
<accession>X0X177</accession>
<dbReference type="EMBL" id="BARS01047708">
    <property type="protein sequence ID" value="GAG29187.1"/>
    <property type="molecule type" value="Genomic_DNA"/>
</dbReference>
<evidence type="ECO:0000313" key="1">
    <source>
        <dbReference type="EMBL" id="GAG29187.1"/>
    </source>
</evidence>
<comment type="caution">
    <text evidence="1">The sequence shown here is derived from an EMBL/GenBank/DDBJ whole genome shotgun (WGS) entry which is preliminary data.</text>
</comment>
<evidence type="ECO:0008006" key="2">
    <source>
        <dbReference type="Google" id="ProtNLM"/>
    </source>
</evidence>
<name>X0X177_9ZZZZ</name>
<reference evidence="1" key="1">
    <citation type="journal article" date="2014" name="Front. Microbiol.">
        <title>High frequency of phylogenetically diverse reductive dehalogenase-homologous genes in deep subseafloor sedimentary metagenomes.</title>
        <authorList>
            <person name="Kawai M."/>
            <person name="Futagami T."/>
            <person name="Toyoda A."/>
            <person name="Takaki Y."/>
            <person name="Nishi S."/>
            <person name="Hori S."/>
            <person name="Arai W."/>
            <person name="Tsubouchi T."/>
            <person name="Morono Y."/>
            <person name="Uchiyama I."/>
            <person name="Ito T."/>
            <person name="Fujiyama A."/>
            <person name="Inagaki F."/>
            <person name="Takami H."/>
        </authorList>
    </citation>
    <scope>NUCLEOTIDE SEQUENCE</scope>
    <source>
        <strain evidence="1">Expedition CK06-06</strain>
    </source>
</reference>
<protein>
    <recommendedName>
        <fullName evidence="2">Single cache domain-containing protein</fullName>
    </recommendedName>
</protein>
<sequence>MLLAQTVFILFVIQGREVKAIYEEQKNKGILLAKNIAQENLQAFIRWDFEGVKESIERRIDEKLVYVIFYNRYNQPFVANDFIIGYEDIYQFSNLSASAKEGDSFSKSRQLDKGDNS</sequence>
<organism evidence="1">
    <name type="scientific">marine sediment metagenome</name>
    <dbReference type="NCBI Taxonomy" id="412755"/>
    <lineage>
        <taxon>unclassified sequences</taxon>
        <taxon>metagenomes</taxon>
        <taxon>ecological metagenomes</taxon>
    </lineage>
</organism>
<proteinExistence type="predicted"/>